<evidence type="ECO:0000259" key="8">
    <source>
        <dbReference type="Pfam" id="PF01895"/>
    </source>
</evidence>
<dbReference type="SUPFAM" id="SSF109755">
    <property type="entry name" value="PhoU-like"/>
    <property type="match status" value="1"/>
</dbReference>
<name>A0A553K6J0_9ACTN</name>
<evidence type="ECO:0000256" key="5">
    <source>
        <dbReference type="ARBA" id="ARBA00022490"/>
    </source>
</evidence>
<dbReference type="Proteomes" id="UP000317638">
    <property type="component" value="Unassembled WGS sequence"/>
</dbReference>
<dbReference type="OrthoDB" id="9814256at2"/>
<evidence type="ECO:0000256" key="3">
    <source>
        <dbReference type="ARBA" id="ARBA00011738"/>
    </source>
</evidence>
<accession>A0A553K6J0</accession>
<gene>
    <name evidence="9" type="primary">phoU</name>
    <name evidence="9" type="ORF">FOJ82_04570</name>
</gene>
<keyword evidence="4 7" id="KW-0813">Transport</keyword>
<proteinExistence type="inferred from homology"/>
<keyword evidence="10" id="KW-1185">Reference proteome</keyword>
<feature type="domain" description="PhoU" evidence="8">
    <location>
        <begin position="122"/>
        <end position="204"/>
    </location>
</feature>
<keyword evidence="6 7" id="KW-0592">Phosphate transport</keyword>
<feature type="domain" description="PhoU" evidence="8">
    <location>
        <begin position="16"/>
        <end position="103"/>
    </location>
</feature>
<dbReference type="RefSeq" id="WP_143937412.1">
    <property type="nucleotide sequence ID" value="NZ_VKKG01000001.1"/>
</dbReference>
<dbReference type="FunFam" id="1.20.58.220:FF:000004">
    <property type="entry name" value="Phosphate-specific transport system accessory protein PhoU"/>
    <property type="match status" value="1"/>
</dbReference>
<dbReference type="PANTHER" id="PTHR42930:SF3">
    <property type="entry name" value="PHOSPHATE-SPECIFIC TRANSPORT SYSTEM ACCESSORY PROTEIN PHOU"/>
    <property type="match status" value="1"/>
</dbReference>
<dbReference type="InterPro" id="IPR028366">
    <property type="entry name" value="PhoU"/>
</dbReference>
<keyword evidence="5 7" id="KW-0963">Cytoplasm</keyword>
<comment type="subcellular location">
    <subcellularLocation>
        <location evidence="1 7">Cytoplasm</location>
    </subcellularLocation>
</comment>
<evidence type="ECO:0000256" key="2">
    <source>
        <dbReference type="ARBA" id="ARBA00008107"/>
    </source>
</evidence>
<dbReference type="GO" id="GO:0005737">
    <property type="term" value="C:cytoplasm"/>
    <property type="evidence" value="ECO:0007669"/>
    <property type="project" value="UniProtKB-SubCell"/>
</dbReference>
<comment type="subunit">
    <text evidence="3 7">Homodimer.</text>
</comment>
<dbReference type="PIRSF" id="PIRSF003107">
    <property type="entry name" value="PhoU"/>
    <property type="match status" value="1"/>
</dbReference>
<organism evidence="9 10">
    <name type="scientific">Tessaracoccus rhinocerotis</name>
    <dbReference type="NCBI Taxonomy" id="1689449"/>
    <lineage>
        <taxon>Bacteria</taxon>
        <taxon>Bacillati</taxon>
        <taxon>Actinomycetota</taxon>
        <taxon>Actinomycetes</taxon>
        <taxon>Propionibacteriales</taxon>
        <taxon>Propionibacteriaceae</taxon>
        <taxon>Tessaracoccus</taxon>
    </lineage>
</organism>
<dbReference type="PANTHER" id="PTHR42930">
    <property type="entry name" value="PHOSPHATE-SPECIFIC TRANSPORT SYSTEM ACCESSORY PROTEIN PHOU"/>
    <property type="match status" value="1"/>
</dbReference>
<dbReference type="Pfam" id="PF01895">
    <property type="entry name" value="PhoU"/>
    <property type="match status" value="2"/>
</dbReference>
<dbReference type="Gene3D" id="1.20.58.220">
    <property type="entry name" value="Phosphate transport system protein phou homolog 2, domain 2"/>
    <property type="match status" value="1"/>
</dbReference>
<dbReference type="EMBL" id="VKKG01000001">
    <property type="protein sequence ID" value="TRY20328.1"/>
    <property type="molecule type" value="Genomic_DNA"/>
</dbReference>
<dbReference type="GO" id="GO:0045936">
    <property type="term" value="P:negative regulation of phosphate metabolic process"/>
    <property type="evidence" value="ECO:0007669"/>
    <property type="project" value="InterPro"/>
</dbReference>
<dbReference type="InterPro" id="IPR038078">
    <property type="entry name" value="PhoU-like_sf"/>
</dbReference>
<sequence>MRASYHEELESVLEQLHEMSHLVEIAMVEATQALLSADLERAETVISDDAKLDTMHEELEYKCLSLLMLQAPVAGELRTIVSAIRVVFELARMGDLAAHIAKIARLRFPSHAVIGDLEPNFLRMSEVCVKMIRVASASLRDHDATEALQLAAIDAEVDDLRREHFTTVLDDSWTGTTAQAVDVALLGRYYERFADHAVAVARRVIYLVTGSTPEGHEWPNA</sequence>
<dbReference type="GO" id="GO:0030643">
    <property type="term" value="P:intracellular phosphate ion homeostasis"/>
    <property type="evidence" value="ECO:0007669"/>
    <property type="project" value="InterPro"/>
</dbReference>
<comment type="caution">
    <text evidence="9">The sequence shown here is derived from an EMBL/GenBank/DDBJ whole genome shotgun (WGS) entry which is preliminary data.</text>
</comment>
<evidence type="ECO:0000313" key="9">
    <source>
        <dbReference type="EMBL" id="TRY20328.1"/>
    </source>
</evidence>
<comment type="similarity">
    <text evidence="2 7">Belongs to the PhoU family.</text>
</comment>
<evidence type="ECO:0000256" key="4">
    <source>
        <dbReference type="ARBA" id="ARBA00022448"/>
    </source>
</evidence>
<dbReference type="NCBIfam" id="TIGR02135">
    <property type="entry name" value="phoU_full"/>
    <property type="match status" value="1"/>
</dbReference>
<evidence type="ECO:0000256" key="1">
    <source>
        <dbReference type="ARBA" id="ARBA00004496"/>
    </source>
</evidence>
<evidence type="ECO:0000256" key="6">
    <source>
        <dbReference type="ARBA" id="ARBA00022592"/>
    </source>
</evidence>
<dbReference type="GO" id="GO:0006817">
    <property type="term" value="P:phosphate ion transport"/>
    <property type="evidence" value="ECO:0007669"/>
    <property type="project" value="UniProtKB-KW"/>
</dbReference>
<comment type="function">
    <text evidence="7">Plays a role in the regulation of phosphate uptake.</text>
</comment>
<evidence type="ECO:0000256" key="7">
    <source>
        <dbReference type="PIRNR" id="PIRNR003107"/>
    </source>
</evidence>
<dbReference type="InterPro" id="IPR026022">
    <property type="entry name" value="PhoU_dom"/>
</dbReference>
<evidence type="ECO:0000313" key="10">
    <source>
        <dbReference type="Proteomes" id="UP000317638"/>
    </source>
</evidence>
<reference evidence="9 10" key="1">
    <citation type="submission" date="2019-07" db="EMBL/GenBank/DDBJ databases">
        <authorList>
            <person name="Zhou L.-Y."/>
        </authorList>
    </citation>
    <scope>NUCLEOTIDE SEQUENCE [LARGE SCALE GENOMIC DNA]</scope>
    <source>
        <strain evidence="9 10">YIM 101269</strain>
    </source>
</reference>
<dbReference type="AlphaFoldDB" id="A0A553K6J0"/>
<protein>
    <recommendedName>
        <fullName evidence="7">Phosphate-specific transport system accessory protein PhoU</fullName>
    </recommendedName>
</protein>